<evidence type="ECO:0000256" key="1">
    <source>
        <dbReference type="ARBA" id="ARBA00006438"/>
    </source>
</evidence>
<dbReference type="GO" id="GO:2000060">
    <property type="term" value="P:positive regulation of ubiquitin-dependent protein catabolic process"/>
    <property type="evidence" value="ECO:0007669"/>
    <property type="project" value="TreeGrafter"/>
</dbReference>
<feature type="domain" description="CCDC22 coiled-coil" evidence="3">
    <location>
        <begin position="144"/>
        <end position="517"/>
    </location>
</feature>
<keyword evidence="6" id="KW-1185">Reference proteome</keyword>
<dbReference type="EMBL" id="SMMG02000001">
    <property type="protein sequence ID" value="KAA3486934.1"/>
    <property type="molecule type" value="Genomic_DNA"/>
</dbReference>
<dbReference type="GO" id="GO:0097602">
    <property type="term" value="F:cullin family protein binding"/>
    <property type="evidence" value="ECO:0007669"/>
    <property type="project" value="TreeGrafter"/>
</dbReference>
<feature type="coiled-coil region" evidence="2">
    <location>
        <begin position="279"/>
        <end position="341"/>
    </location>
</feature>
<gene>
    <name evidence="5" type="ORF">EPI10_030800</name>
</gene>
<comment type="caution">
    <text evidence="5">The sequence shown here is derived from an EMBL/GenBank/DDBJ whole genome shotgun (WGS) entry which is preliminary data.</text>
</comment>
<evidence type="ECO:0000256" key="2">
    <source>
        <dbReference type="SAM" id="Coils"/>
    </source>
</evidence>
<dbReference type="OrthoDB" id="10266736at2759"/>
<name>A0A5B6X0U1_9ROSI</name>
<dbReference type="InterPro" id="IPR048348">
    <property type="entry name" value="CCDC22_CC"/>
</dbReference>
<evidence type="ECO:0000259" key="4">
    <source>
        <dbReference type="Pfam" id="PF21674"/>
    </source>
</evidence>
<keyword evidence="2" id="KW-0175">Coiled coil</keyword>
<sequence>MEESQEILLKSLSSFGISIPENVSSFSELTPMTLISLCCQSLNILGNNDDDDENHFSFPISVEDSVSIADKFKICSDVSLAFKNLGYLGDMNYYKENLGTDESGYWLNADLTDYMYCLRQFLYPSEEDLHKLVRFLVEKLSSSSEAVKFSGEKDVGLRQKFKEDNFGKVSESVTQNSDNEEVDQNLQKVEAILKDLRVDELSESSQFKAGDATVVCDPLRVHNILQDELFSESTAEVVDSSGASGHEETAHQTDEYVSTCPKETNSKIQYEEEYLLCQEKALKEELRANTLQMQHLEEEFESWKAAADMAFDENHPMEFFLEQLNKRIDAKKHNILELELQWDAVRKPIEEKKRSLGEHLYANNPEAQEKLQKIREIELETQLTSSEIRKREEEHLKLAADLKKQPEVASRRSYIERIKEITKNSGKLDSDIERILRDTRTLQLESNSIQESLHRTYAVIDEIVFREAKKNTDRGQAYRLLTSIHDSFEQISEKILTTDRIRREIADLEKKLAAVSSRSLNEDKLQADVDAIMRENEYLEQQIQYD</sequence>
<comment type="similarity">
    <text evidence="1">Belongs to the CCDC22 family.</text>
</comment>
<dbReference type="PANTHER" id="PTHR15668">
    <property type="entry name" value="JM1 PROTEIN"/>
    <property type="match status" value="1"/>
</dbReference>
<evidence type="ECO:0000313" key="6">
    <source>
        <dbReference type="Proteomes" id="UP000325315"/>
    </source>
</evidence>
<dbReference type="AlphaFoldDB" id="A0A5B6X0U1"/>
<evidence type="ECO:0000259" key="3">
    <source>
        <dbReference type="Pfam" id="PF05667"/>
    </source>
</evidence>
<protein>
    <submittedName>
        <fullName evidence="5">Coiled-coil domain-containing protein 22-like protein isoform X1</fullName>
    </submittedName>
</protein>
<organism evidence="5 6">
    <name type="scientific">Gossypium australe</name>
    <dbReference type="NCBI Taxonomy" id="47621"/>
    <lineage>
        <taxon>Eukaryota</taxon>
        <taxon>Viridiplantae</taxon>
        <taxon>Streptophyta</taxon>
        <taxon>Embryophyta</taxon>
        <taxon>Tracheophyta</taxon>
        <taxon>Spermatophyta</taxon>
        <taxon>Magnoliopsida</taxon>
        <taxon>eudicotyledons</taxon>
        <taxon>Gunneridae</taxon>
        <taxon>Pentapetalae</taxon>
        <taxon>rosids</taxon>
        <taxon>malvids</taxon>
        <taxon>Malvales</taxon>
        <taxon>Malvaceae</taxon>
        <taxon>Malvoideae</taxon>
        <taxon>Gossypium</taxon>
    </lineage>
</organism>
<feature type="domain" description="CCDC22 N-terminal" evidence="4">
    <location>
        <begin position="1"/>
        <end position="94"/>
    </location>
</feature>
<dbReference type="PANTHER" id="PTHR15668:SF4">
    <property type="entry name" value="COILED-COIL DOMAIN-CONTAINING PROTEIN 22"/>
    <property type="match status" value="1"/>
</dbReference>
<dbReference type="InterPro" id="IPR008530">
    <property type="entry name" value="CCDC22"/>
</dbReference>
<feature type="coiled-coil region" evidence="2">
    <location>
        <begin position="498"/>
        <end position="542"/>
    </location>
</feature>
<dbReference type="Pfam" id="PF05667">
    <property type="entry name" value="CCDC22_CC"/>
    <property type="match status" value="1"/>
</dbReference>
<accession>A0A5B6X0U1</accession>
<dbReference type="InterPro" id="IPR048349">
    <property type="entry name" value="CCDC22_N"/>
</dbReference>
<evidence type="ECO:0000313" key="5">
    <source>
        <dbReference type="EMBL" id="KAA3486934.1"/>
    </source>
</evidence>
<dbReference type="Pfam" id="PF21674">
    <property type="entry name" value="CCDC22_N"/>
    <property type="match status" value="1"/>
</dbReference>
<reference evidence="5" key="1">
    <citation type="submission" date="2019-08" db="EMBL/GenBank/DDBJ databases">
        <authorList>
            <person name="Liu F."/>
        </authorList>
    </citation>
    <scope>NUCLEOTIDE SEQUENCE [LARGE SCALE GENOMIC DNA]</scope>
    <source>
        <strain evidence="5">PA1801</strain>
        <tissue evidence="5">Leaf</tissue>
    </source>
</reference>
<proteinExistence type="inferred from homology"/>
<dbReference type="Proteomes" id="UP000325315">
    <property type="component" value="Unassembled WGS sequence"/>
</dbReference>